<evidence type="ECO:0008006" key="3">
    <source>
        <dbReference type="Google" id="ProtNLM"/>
    </source>
</evidence>
<organism evidence="1 2">
    <name type="scientific">Natronospira proteinivora</name>
    <dbReference type="NCBI Taxonomy" id="1807133"/>
    <lineage>
        <taxon>Bacteria</taxon>
        <taxon>Pseudomonadati</taxon>
        <taxon>Pseudomonadota</taxon>
        <taxon>Gammaproteobacteria</taxon>
        <taxon>Natronospirales</taxon>
        <taxon>Natronospiraceae</taxon>
        <taxon>Natronospira</taxon>
    </lineage>
</organism>
<protein>
    <recommendedName>
        <fullName evidence="3">DUF58 domain-containing protein</fullName>
    </recommendedName>
</protein>
<name>A0ABT1GAD8_9GAMM</name>
<proteinExistence type="predicted"/>
<accession>A0ABT1GAD8</accession>
<dbReference type="Proteomes" id="UP001523550">
    <property type="component" value="Unassembled WGS sequence"/>
</dbReference>
<dbReference type="RefSeq" id="WP_253448825.1">
    <property type="nucleotide sequence ID" value="NZ_JALJYF010000002.1"/>
</dbReference>
<keyword evidence="2" id="KW-1185">Reference proteome</keyword>
<comment type="caution">
    <text evidence="1">The sequence shown here is derived from an EMBL/GenBank/DDBJ whole genome shotgun (WGS) entry which is preliminary data.</text>
</comment>
<evidence type="ECO:0000313" key="2">
    <source>
        <dbReference type="Proteomes" id="UP001523550"/>
    </source>
</evidence>
<sequence length="215" mass="24262">MDEPSRTDETAEETIAALRSELRFREAEQSVVAEHFDALRQSRVFRVSHFLGNLYRVLTFQRPVPLPQSLLAPMNGRGGVDMHHPAPWRSDLSHAEGEDGRMPLIIWAMDTDPELIRASCEQVAELLSPASRLSPVLITNVSDFSYYSSRGWLVEYVPDLSVGESGQASDIREARTAKLLHLARMYRAAPVLPVHHQVPDREYLQGLIHWLEAGI</sequence>
<evidence type="ECO:0000313" key="1">
    <source>
        <dbReference type="EMBL" id="MCP1727870.1"/>
    </source>
</evidence>
<dbReference type="EMBL" id="JALJYF010000002">
    <property type="protein sequence ID" value="MCP1727870.1"/>
    <property type="molecule type" value="Genomic_DNA"/>
</dbReference>
<reference evidence="1 2" key="1">
    <citation type="submission" date="2022-03" db="EMBL/GenBank/DDBJ databases">
        <title>Genomic Encyclopedia of Type Strains, Phase III (KMG-III): the genomes of soil and plant-associated and newly described type strains.</title>
        <authorList>
            <person name="Whitman W."/>
        </authorList>
    </citation>
    <scope>NUCLEOTIDE SEQUENCE [LARGE SCALE GENOMIC DNA]</scope>
    <source>
        <strain evidence="1 2">BSker1</strain>
    </source>
</reference>
<gene>
    <name evidence="1" type="ORF">J2T60_001870</name>
</gene>